<dbReference type="PANTHER" id="PTHR44688:SF16">
    <property type="entry name" value="DNA-BINDING TRANSCRIPTIONAL ACTIVATOR DEVR_DOSR"/>
    <property type="match status" value="1"/>
</dbReference>
<proteinExistence type="predicted"/>
<dbReference type="Pfam" id="PF00196">
    <property type="entry name" value="GerE"/>
    <property type="match status" value="1"/>
</dbReference>
<dbReference type="InterPro" id="IPR016032">
    <property type="entry name" value="Sig_transdc_resp-reg_C-effctor"/>
</dbReference>
<dbReference type="SMART" id="SM00421">
    <property type="entry name" value="HTH_LUXR"/>
    <property type="match status" value="1"/>
</dbReference>
<dbReference type="SUPFAM" id="SSF46894">
    <property type="entry name" value="C-terminal effector domain of the bipartite response regulators"/>
    <property type="match status" value="1"/>
</dbReference>
<keyword evidence="6" id="KW-1185">Reference proteome</keyword>
<dbReference type="Proteomes" id="UP001180453">
    <property type="component" value="Unassembled WGS sequence"/>
</dbReference>
<evidence type="ECO:0000256" key="1">
    <source>
        <dbReference type="ARBA" id="ARBA00023015"/>
    </source>
</evidence>
<dbReference type="InterPro" id="IPR036388">
    <property type="entry name" value="WH-like_DNA-bd_sf"/>
</dbReference>
<accession>A0ABU1YKI8</accession>
<dbReference type="PANTHER" id="PTHR44688">
    <property type="entry name" value="DNA-BINDING TRANSCRIPTIONAL ACTIVATOR DEVR_DOSR"/>
    <property type="match status" value="1"/>
</dbReference>
<evidence type="ECO:0000313" key="6">
    <source>
        <dbReference type="Proteomes" id="UP001180453"/>
    </source>
</evidence>
<keyword evidence="3" id="KW-0804">Transcription</keyword>
<evidence type="ECO:0000256" key="3">
    <source>
        <dbReference type="ARBA" id="ARBA00023163"/>
    </source>
</evidence>
<name>A0ABU1YKI8_ROSSA</name>
<keyword evidence="2 5" id="KW-0238">DNA-binding</keyword>
<dbReference type="GO" id="GO:0003677">
    <property type="term" value="F:DNA binding"/>
    <property type="evidence" value="ECO:0007669"/>
    <property type="project" value="UniProtKB-KW"/>
</dbReference>
<dbReference type="EMBL" id="JAVDXU010000001">
    <property type="protein sequence ID" value="MDR7269379.1"/>
    <property type="molecule type" value="Genomic_DNA"/>
</dbReference>
<evidence type="ECO:0000256" key="2">
    <source>
        <dbReference type="ARBA" id="ARBA00023125"/>
    </source>
</evidence>
<comment type="caution">
    <text evidence="5">The sequence shown here is derived from an EMBL/GenBank/DDBJ whole genome shotgun (WGS) entry which is preliminary data.</text>
</comment>
<dbReference type="RefSeq" id="WP_310264016.1">
    <property type="nucleotide sequence ID" value="NZ_JAVDXU010000001.1"/>
</dbReference>
<dbReference type="Gene3D" id="1.10.10.10">
    <property type="entry name" value="Winged helix-like DNA-binding domain superfamily/Winged helix DNA-binding domain"/>
    <property type="match status" value="1"/>
</dbReference>
<evidence type="ECO:0000313" key="5">
    <source>
        <dbReference type="EMBL" id="MDR7269379.1"/>
    </source>
</evidence>
<sequence length="356" mass="39033">MRPKKSRELSRLRELCALDLPTPLVMPTLLAELHAFVPSSRNLFDWCDGNGALARYCVEGSVDERVAKLYFDEFHNKREAEAMPSFAQALASGAVLNSAAQLDTGRFLGSALYAEIWRPQGFRYRVELIVRSREGRPLGSLVLYRGPGEPCFTAAEEARLLPLLPYLAQALSRDTLPRCAPERWQPAPEAAEVLLLDEAGRLGHASAGARRLLLQAGPGPGPQPAQPSTEALLAGLHAAAQGGPVTQWVDSPWGRFELNAQRLDAVDPATPCWTQVQLRRLEPSELADERRLQGFELSSGQATVARLLMQGLAQAQVAQRLGVAPSTVVDHTRKLYQRLGVRSARELLDKLRSAPN</sequence>
<evidence type="ECO:0000259" key="4">
    <source>
        <dbReference type="SMART" id="SM00421"/>
    </source>
</evidence>
<reference evidence="5 6" key="1">
    <citation type="submission" date="2023-07" db="EMBL/GenBank/DDBJ databases">
        <title>Sorghum-associated microbial communities from plants grown in Nebraska, USA.</title>
        <authorList>
            <person name="Schachtman D."/>
        </authorList>
    </citation>
    <scope>NUCLEOTIDE SEQUENCE [LARGE SCALE GENOMIC DNA]</scope>
    <source>
        <strain evidence="5 6">BE314</strain>
    </source>
</reference>
<dbReference type="InterPro" id="IPR000792">
    <property type="entry name" value="Tscrpt_reg_LuxR_C"/>
</dbReference>
<keyword evidence="1" id="KW-0805">Transcription regulation</keyword>
<dbReference type="PRINTS" id="PR00038">
    <property type="entry name" value="HTHLUXR"/>
</dbReference>
<organism evidence="5 6">
    <name type="scientific">Roseateles saccharophilus</name>
    <name type="common">Pseudomonas saccharophila</name>
    <dbReference type="NCBI Taxonomy" id="304"/>
    <lineage>
        <taxon>Bacteria</taxon>
        <taxon>Pseudomonadati</taxon>
        <taxon>Pseudomonadota</taxon>
        <taxon>Betaproteobacteria</taxon>
        <taxon>Burkholderiales</taxon>
        <taxon>Sphaerotilaceae</taxon>
        <taxon>Roseateles</taxon>
    </lineage>
</organism>
<gene>
    <name evidence="5" type="ORF">J2X20_002008</name>
</gene>
<feature type="domain" description="HTH luxR-type" evidence="4">
    <location>
        <begin position="294"/>
        <end position="351"/>
    </location>
</feature>
<protein>
    <submittedName>
        <fullName evidence="5">DNA-binding CsgD family transcriptional regulator</fullName>
    </submittedName>
</protein>